<evidence type="ECO:0000313" key="2">
    <source>
        <dbReference type="EMBL" id="GAN06161.1"/>
    </source>
</evidence>
<feature type="region of interest" description="Disordered" evidence="1">
    <location>
        <begin position="260"/>
        <end position="279"/>
    </location>
</feature>
<accession>A0A0C9M7N3</accession>
<dbReference type="AlphaFoldDB" id="A0A0C9M7N3"/>
<dbReference type="STRING" id="91626.A0A0C9M7N3"/>
<reference evidence="2" key="1">
    <citation type="submission" date="2014-09" db="EMBL/GenBank/DDBJ databases">
        <title>Draft genome sequence of an oleaginous Mucoromycotina fungus Mucor ambiguus NBRC6742.</title>
        <authorList>
            <person name="Takeda I."/>
            <person name="Yamane N."/>
            <person name="Morita T."/>
            <person name="Tamano K."/>
            <person name="Machida M."/>
            <person name="Baker S."/>
            <person name="Koike H."/>
        </authorList>
    </citation>
    <scope>NUCLEOTIDE SEQUENCE</scope>
    <source>
        <strain evidence="2">NBRC 6742</strain>
    </source>
</reference>
<name>A0A0C9M7N3_9FUNG</name>
<gene>
    <name evidence="2" type="ORF">MAM1_0113c05640</name>
</gene>
<dbReference type="Proteomes" id="UP000053815">
    <property type="component" value="Unassembled WGS sequence"/>
</dbReference>
<dbReference type="OrthoDB" id="2283182at2759"/>
<organism evidence="2">
    <name type="scientific">Mucor ambiguus</name>
    <dbReference type="NCBI Taxonomy" id="91626"/>
    <lineage>
        <taxon>Eukaryota</taxon>
        <taxon>Fungi</taxon>
        <taxon>Fungi incertae sedis</taxon>
        <taxon>Mucoromycota</taxon>
        <taxon>Mucoromycotina</taxon>
        <taxon>Mucoromycetes</taxon>
        <taxon>Mucorales</taxon>
        <taxon>Mucorineae</taxon>
        <taxon>Mucoraceae</taxon>
        <taxon>Mucor</taxon>
    </lineage>
</organism>
<proteinExistence type="predicted"/>
<evidence type="ECO:0000313" key="3">
    <source>
        <dbReference type="Proteomes" id="UP000053815"/>
    </source>
</evidence>
<evidence type="ECO:0000256" key="1">
    <source>
        <dbReference type="SAM" id="MobiDB-lite"/>
    </source>
</evidence>
<keyword evidence="3" id="KW-1185">Reference proteome</keyword>
<protein>
    <submittedName>
        <fullName evidence="2">Uncharacterized protein</fullName>
    </submittedName>
</protein>
<dbReference type="EMBL" id="DF836402">
    <property type="protein sequence ID" value="GAN06161.1"/>
    <property type="molecule type" value="Genomic_DNA"/>
</dbReference>
<sequence>MSLPTKLKPGKDLMAKEILRDPKVVNLITDLLVETTGDYFIGNCEWTNGTRCDMVLEPKNDFSDLPPLIVEVQHTVSKLFMKKAIGYCLQAYKRYHNDPIILIICLEKLNQDIHHHVKPSKFPGVFSYFSQPWAEECYIISKESIKDNLLIPLNPLVALGSFFTNLSLSLTDHPFKIDSTIQYLYTLTVLQHQISTINKDIPLSFIDFQLVEYEKFMTLSKTLNEPQLEEAVNDAKSRALTIKRKYEELFTAESSNKRSTSVFQPPITSTTTTTVDRNGSKHEEAMEFVAEYKRKATEQGKRMSWIACLQEGNDLNLWNYKNSESLRQQFLKYIKKGKLKETNPDNM</sequence>